<dbReference type="SMART" id="SM00086">
    <property type="entry name" value="PAC"/>
    <property type="match status" value="1"/>
</dbReference>
<dbReference type="Pfam" id="PF00989">
    <property type="entry name" value="PAS"/>
    <property type="match status" value="1"/>
</dbReference>
<evidence type="ECO:0000313" key="4">
    <source>
        <dbReference type="Proteomes" id="UP000319949"/>
    </source>
</evidence>
<proteinExistence type="predicted"/>
<evidence type="ECO:0000259" key="1">
    <source>
        <dbReference type="PROSITE" id="PS50112"/>
    </source>
</evidence>
<evidence type="ECO:0000313" key="3">
    <source>
        <dbReference type="EMBL" id="TWB06721.1"/>
    </source>
</evidence>
<gene>
    <name evidence="3" type="ORF">FBZ96_101535</name>
</gene>
<feature type="domain" description="PAS" evidence="1">
    <location>
        <begin position="9"/>
        <end position="79"/>
    </location>
</feature>
<dbReference type="EMBL" id="VITK01000001">
    <property type="protein sequence ID" value="TWB06721.1"/>
    <property type="molecule type" value="Genomic_DNA"/>
</dbReference>
<keyword evidence="4" id="KW-1185">Reference proteome</keyword>
<evidence type="ECO:0000259" key="2">
    <source>
        <dbReference type="PROSITE" id="PS50113"/>
    </source>
</evidence>
<dbReference type="InterPro" id="IPR013767">
    <property type="entry name" value="PAS_fold"/>
</dbReference>
<dbReference type="InterPro" id="IPR000014">
    <property type="entry name" value="PAS"/>
</dbReference>
<sequence>MWGDEMVDQSQLDANILDDVADALIYSDRAGTITRWNRASSALFGFTADEALGQNLDLIIPEHLRAAHWKGFEAALASGTMKLAGKPTLTRALHKSGRKLYIEMTFALVRDAGGAVQGSVAMARDVTERVERDRAAKAVQNS</sequence>
<dbReference type="Proteomes" id="UP000319949">
    <property type="component" value="Unassembled WGS sequence"/>
</dbReference>
<dbReference type="PROSITE" id="PS50113">
    <property type="entry name" value="PAC"/>
    <property type="match status" value="1"/>
</dbReference>
<dbReference type="SMART" id="SM00091">
    <property type="entry name" value="PAS"/>
    <property type="match status" value="1"/>
</dbReference>
<accession>A0A560EBJ5</accession>
<reference evidence="3 4" key="1">
    <citation type="submission" date="2019-06" db="EMBL/GenBank/DDBJ databases">
        <title>Genomic Encyclopedia of Type Strains, Phase IV (KMG-V): Genome sequencing to study the core and pangenomes of soil and plant-associated prokaryotes.</title>
        <authorList>
            <person name="Whitman W."/>
        </authorList>
    </citation>
    <scope>NUCLEOTIDE SEQUENCE [LARGE SCALE GENOMIC DNA]</scope>
    <source>
        <strain evidence="3 4">BR 510</strain>
    </source>
</reference>
<dbReference type="Gene3D" id="3.30.450.20">
    <property type="entry name" value="PAS domain"/>
    <property type="match status" value="1"/>
</dbReference>
<name>A0A560EBJ5_9BRAD</name>
<dbReference type="CDD" id="cd00130">
    <property type="entry name" value="PAS"/>
    <property type="match status" value="1"/>
</dbReference>
<dbReference type="AlphaFoldDB" id="A0A560EBJ5"/>
<dbReference type="InterPro" id="IPR001610">
    <property type="entry name" value="PAC"/>
</dbReference>
<feature type="domain" description="PAC" evidence="2">
    <location>
        <begin position="86"/>
        <end position="138"/>
    </location>
</feature>
<dbReference type="PROSITE" id="PS50112">
    <property type="entry name" value="PAS"/>
    <property type="match status" value="1"/>
</dbReference>
<organism evidence="3 4">
    <name type="scientific">Bradyrhizobium stylosanthis</name>
    <dbReference type="NCBI Taxonomy" id="1803665"/>
    <lineage>
        <taxon>Bacteria</taxon>
        <taxon>Pseudomonadati</taxon>
        <taxon>Pseudomonadota</taxon>
        <taxon>Alphaproteobacteria</taxon>
        <taxon>Hyphomicrobiales</taxon>
        <taxon>Nitrobacteraceae</taxon>
        <taxon>Bradyrhizobium</taxon>
    </lineage>
</organism>
<dbReference type="SUPFAM" id="SSF55785">
    <property type="entry name" value="PYP-like sensor domain (PAS domain)"/>
    <property type="match status" value="1"/>
</dbReference>
<dbReference type="STRING" id="1803665.GCA_001641335_03507"/>
<dbReference type="InterPro" id="IPR000700">
    <property type="entry name" value="PAS-assoc_C"/>
</dbReference>
<comment type="caution">
    <text evidence="3">The sequence shown here is derived from an EMBL/GenBank/DDBJ whole genome shotgun (WGS) entry which is preliminary data.</text>
</comment>
<dbReference type="NCBIfam" id="TIGR00229">
    <property type="entry name" value="sensory_box"/>
    <property type="match status" value="1"/>
</dbReference>
<dbReference type="GO" id="GO:0006355">
    <property type="term" value="P:regulation of DNA-templated transcription"/>
    <property type="evidence" value="ECO:0007669"/>
    <property type="project" value="InterPro"/>
</dbReference>
<dbReference type="InterPro" id="IPR035965">
    <property type="entry name" value="PAS-like_dom_sf"/>
</dbReference>
<protein>
    <submittedName>
        <fullName evidence="3">PAS domain S-box-containing protein</fullName>
    </submittedName>
</protein>